<dbReference type="EMBL" id="BAAAPY010000007">
    <property type="protein sequence ID" value="GAA2081005.1"/>
    <property type="molecule type" value="Genomic_DNA"/>
</dbReference>
<feature type="domain" description="Threonine/serine exporter-like N-terminal" evidence="8">
    <location>
        <begin position="12"/>
        <end position="253"/>
    </location>
</feature>
<evidence type="ECO:0000256" key="4">
    <source>
        <dbReference type="ARBA" id="ARBA00022989"/>
    </source>
</evidence>
<evidence type="ECO:0000259" key="8">
    <source>
        <dbReference type="Pfam" id="PF06738"/>
    </source>
</evidence>
<gene>
    <name evidence="10" type="ORF">GCM10009821_21970</name>
</gene>
<evidence type="ECO:0000256" key="5">
    <source>
        <dbReference type="ARBA" id="ARBA00023136"/>
    </source>
</evidence>
<proteinExistence type="inferred from homology"/>
<evidence type="ECO:0000256" key="1">
    <source>
        <dbReference type="ARBA" id="ARBA00004651"/>
    </source>
</evidence>
<dbReference type="InterPro" id="IPR050539">
    <property type="entry name" value="ThrE_Dicarb/AminoAcid_Exp"/>
</dbReference>
<sequence>MNDAQDTQRTLDLALRIGELLMSNGAGAADVTATMSSICHHLGLRSTLVDVTFTTLTLSHQSAVDQAPVTMRRHVTHREIDYADLTAVDLLVSELLVDGIDRDDAAAEIARISSTGRPYPRWLVTLAWGMTGAGVALLIGGDWVVMLVAALAAGCIEVLQRRLERRRLPLFYSQVAGALLATLIAVGLAATPLPLSPSLVVSATIVTLLAGLGFVGSIQDALTGFYITANARIMEVLIATIGILVGVSLGLGIGSALGVDFQLDPGTARLSQLPSVVGGAAICAAGFAVSAYSPVRVLLPVGLIAGGATGLAFVLQQNGLDRAPAAAVAAVAIGFVSYAAGRSFRVPPLIIVVSCIVPLLPGLSIYRGLALLGADDLTGLLAMITAGGVAIALSAGVLLGEYVAQPVGREARRLERRLSGPRLVGPLRARTRR</sequence>
<evidence type="ECO:0000256" key="2">
    <source>
        <dbReference type="ARBA" id="ARBA00022475"/>
    </source>
</evidence>
<dbReference type="RefSeq" id="WP_344328272.1">
    <property type="nucleotide sequence ID" value="NZ_BAAAPY010000007.1"/>
</dbReference>
<organism evidence="10 11">
    <name type="scientific">Aeromicrobium halocynthiae</name>
    <dbReference type="NCBI Taxonomy" id="560557"/>
    <lineage>
        <taxon>Bacteria</taxon>
        <taxon>Bacillati</taxon>
        <taxon>Actinomycetota</taxon>
        <taxon>Actinomycetes</taxon>
        <taxon>Propionibacteriales</taxon>
        <taxon>Nocardioidaceae</taxon>
        <taxon>Aeromicrobium</taxon>
    </lineage>
</organism>
<keyword evidence="11" id="KW-1185">Reference proteome</keyword>
<feature type="transmembrane region" description="Helical" evidence="7">
    <location>
        <begin position="348"/>
        <end position="369"/>
    </location>
</feature>
<keyword evidence="4 7" id="KW-1133">Transmembrane helix</keyword>
<evidence type="ECO:0000313" key="11">
    <source>
        <dbReference type="Proteomes" id="UP001501480"/>
    </source>
</evidence>
<evidence type="ECO:0000256" key="6">
    <source>
        <dbReference type="ARBA" id="ARBA00034125"/>
    </source>
</evidence>
<evidence type="ECO:0000256" key="7">
    <source>
        <dbReference type="SAM" id="Phobius"/>
    </source>
</evidence>
<accession>A0ABP5HP92</accession>
<dbReference type="PANTHER" id="PTHR34390:SF2">
    <property type="entry name" value="SUCCINATE TRANSPORTER SUBUNIT YJJP-RELATED"/>
    <property type="match status" value="1"/>
</dbReference>
<feature type="transmembrane region" description="Helical" evidence="7">
    <location>
        <begin position="271"/>
        <end position="290"/>
    </location>
</feature>
<evidence type="ECO:0000256" key="3">
    <source>
        <dbReference type="ARBA" id="ARBA00022692"/>
    </source>
</evidence>
<keyword evidence="3 7" id="KW-0812">Transmembrane</keyword>
<keyword evidence="5 7" id="KW-0472">Membrane</keyword>
<dbReference type="InterPro" id="IPR010619">
    <property type="entry name" value="ThrE-like_N"/>
</dbReference>
<feature type="transmembrane region" description="Helical" evidence="7">
    <location>
        <begin position="143"/>
        <end position="159"/>
    </location>
</feature>
<feature type="domain" description="Threonine/Serine exporter ThrE" evidence="9">
    <location>
        <begin position="280"/>
        <end position="401"/>
    </location>
</feature>
<protein>
    <submittedName>
        <fullName evidence="10">Threonine/serine exporter family protein</fullName>
    </submittedName>
</protein>
<feature type="transmembrane region" description="Helical" evidence="7">
    <location>
        <begin position="323"/>
        <end position="341"/>
    </location>
</feature>
<feature type="transmembrane region" description="Helical" evidence="7">
    <location>
        <begin position="297"/>
        <end position="317"/>
    </location>
</feature>
<dbReference type="PANTHER" id="PTHR34390">
    <property type="entry name" value="UPF0442 PROTEIN YJJB-RELATED"/>
    <property type="match status" value="1"/>
</dbReference>
<comment type="similarity">
    <text evidence="6">Belongs to the ThrE exporter (TC 2.A.79) family.</text>
</comment>
<dbReference type="Proteomes" id="UP001501480">
    <property type="component" value="Unassembled WGS sequence"/>
</dbReference>
<dbReference type="Pfam" id="PF06738">
    <property type="entry name" value="ThrE"/>
    <property type="match status" value="1"/>
</dbReference>
<name>A0ABP5HP92_9ACTN</name>
<reference evidence="11" key="1">
    <citation type="journal article" date="2019" name="Int. J. Syst. Evol. Microbiol.">
        <title>The Global Catalogue of Microorganisms (GCM) 10K type strain sequencing project: providing services to taxonomists for standard genome sequencing and annotation.</title>
        <authorList>
            <consortium name="The Broad Institute Genomics Platform"/>
            <consortium name="The Broad Institute Genome Sequencing Center for Infectious Disease"/>
            <person name="Wu L."/>
            <person name="Ma J."/>
        </authorList>
    </citation>
    <scope>NUCLEOTIDE SEQUENCE [LARGE SCALE GENOMIC DNA]</scope>
    <source>
        <strain evidence="11">JCM 15749</strain>
    </source>
</reference>
<comment type="subcellular location">
    <subcellularLocation>
        <location evidence="1">Cell membrane</location>
        <topology evidence="1">Multi-pass membrane protein</topology>
    </subcellularLocation>
</comment>
<evidence type="ECO:0000259" key="9">
    <source>
        <dbReference type="Pfam" id="PF12821"/>
    </source>
</evidence>
<feature type="transmembrane region" description="Helical" evidence="7">
    <location>
        <begin position="171"/>
        <end position="190"/>
    </location>
</feature>
<keyword evidence="2" id="KW-1003">Cell membrane</keyword>
<comment type="caution">
    <text evidence="10">The sequence shown here is derived from an EMBL/GenBank/DDBJ whole genome shotgun (WGS) entry which is preliminary data.</text>
</comment>
<feature type="transmembrane region" description="Helical" evidence="7">
    <location>
        <begin position="381"/>
        <end position="404"/>
    </location>
</feature>
<evidence type="ECO:0000313" key="10">
    <source>
        <dbReference type="EMBL" id="GAA2081005.1"/>
    </source>
</evidence>
<feature type="transmembrane region" description="Helical" evidence="7">
    <location>
        <begin position="236"/>
        <end position="259"/>
    </location>
</feature>
<dbReference type="Pfam" id="PF12821">
    <property type="entry name" value="ThrE_2"/>
    <property type="match status" value="1"/>
</dbReference>
<feature type="transmembrane region" description="Helical" evidence="7">
    <location>
        <begin position="196"/>
        <end position="215"/>
    </location>
</feature>
<dbReference type="InterPro" id="IPR024528">
    <property type="entry name" value="ThrE_2"/>
</dbReference>